<evidence type="ECO:0000259" key="5">
    <source>
        <dbReference type="PROSITE" id="PS50206"/>
    </source>
</evidence>
<evidence type="ECO:0000313" key="6">
    <source>
        <dbReference type="EMBL" id="ARO90580.1"/>
    </source>
</evidence>
<name>A0A1Y9TLU4_9RHOD</name>
<sequence length="364" mass="40272">MLNPNIGDAMLSLNEYKRYSRHLILENIGREGQERVKAAKVICIGAGGLTSPILMYLSAAGIGFIGIVDNDEVEISNLQRQIIYDISNIGQSKITSAKSRLIALNPYCNVEIYYTKLSEINAYDIISKYDIIIDGSDNFSTRYILSDICSLLFKPLVYGAIFQFTGQISVLNYQGGPSYYALCPYQPPANLIPSCSEGGILGPLSGVIGSLQAVEVLKIILGIGQVLSGKILVYDALRIKFSYIDMGSASYMTPANILSSTTLFNCNTTKTTGNDKLKKKLLLSKNNNILIDVRMSYEYNIYHHSNAINIPLSKLEKLKNLIFLLKKSKSNKNLIIYCQSKSRSAVANKILLKYQIASIILKLD</sequence>
<dbReference type="InterPro" id="IPR045886">
    <property type="entry name" value="ThiF/MoeB/HesA"/>
</dbReference>
<evidence type="ECO:0000256" key="3">
    <source>
        <dbReference type="ARBA" id="ARBA00022840"/>
    </source>
</evidence>
<evidence type="ECO:0000256" key="4">
    <source>
        <dbReference type="ARBA" id="ARBA00072792"/>
    </source>
</evidence>
<geneLocation type="chloroplast" evidence="6"/>
<evidence type="ECO:0000256" key="2">
    <source>
        <dbReference type="ARBA" id="ARBA00022741"/>
    </source>
</evidence>
<dbReference type="PANTHER" id="PTHR10953">
    <property type="entry name" value="UBIQUITIN-ACTIVATING ENZYME E1"/>
    <property type="match status" value="1"/>
</dbReference>
<protein>
    <recommendedName>
        <fullName evidence="4">Probable molybdopterin-synthase adenylyltransferase</fullName>
    </recommendedName>
</protein>
<keyword evidence="3" id="KW-0067">ATP-binding</keyword>
<keyword evidence="6" id="KW-0934">Plastid</keyword>
<dbReference type="GeneID" id="32891399"/>
<dbReference type="Gene3D" id="3.40.250.10">
    <property type="entry name" value="Rhodanese-like domain"/>
    <property type="match status" value="1"/>
</dbReference>
<keyword evidence="2" id="KW-0547">Nucleotide-binding</keyword>
<dbReference type="InterPro" id="IPR036873">
    <property type="entry name" value="Rhodanese-like_dom_sf"/>
</dbReference>
<dbReference type="CDD" id="cd00158">
    <property type="entry name" value="RHOD"/>
    <property type="match status" value="1"/>
</dbReference>
<dbReference type="EMBL" id="KY709208">
    <property type="protein sequence ID" value="ARO90580.1"/>
    <property type="molecule type" value="Genomic_DNA"/>
</dbReference>
<reference evidence="6" key="1">
    <citation type="submission" date="2017-03" db="EMBL/GenBank/DDBJ databases">
        <title>The new red algal subphylum Proteorhodophytina comprises the largest and most divergent plastid genomes known.</title>
        <authorList>
            <person name="Munoz-Gomez S.A."/>
            <person name="Mejia-Franco F.G."/>
            <person name="Durnin K."/>
            <person name="Morgan C."/>
            <person name="Grisdale C.J."/>
            <person name="Archibald J.M."/>
            <person name="Slamovits C.H."/>
        </authorList>
    </citation>
    <scope>NUCLEOTIDE SEQUENCE</scope>
    <source>
        <strain evidence="6">UTEX LB2858</strain>
    </source>
</reference>
<organism evidence="6">
    <name type="scientific">Boldia erythrosiphon</name>
    <dbReference type="NCBI Taxonomy" id="74908"/>
    <lineage>
        <taxon>Eukaryota</taxon>
        <taxon>Rhodophyta</taxon>
        <taxon>Compsopogonophyceae</taxon>
        <taxon>Compsopogonales</taxon>
        <taxon>Boldiaceae</taxon>
        <taxon>Boldia</taxon>
    </lineage>
</organism>
<dbReference type="InterPro" id="IPR001763">
    <property type="entry name" value="Rhodanese-like_dom"/>
</dbReference>
<dbReference type="PANTHER" id="PTHR10953:SF102">
    <property type="entry name" value="ADENYLYLTRANSFERASE AND SULFURTRANSFERASE MOCS3"/>
    <property type="match status" value="1"/>
</dbReference>
<keyword evidence="1" id="KW-0808">Transferase</keyword>
<dbReference type="Pfam" id="PF00899">
    <property type="entry name" value="ThiF"/>
    <property type="match status" value="1"/>
</dbReference>
<dbReference type="GO" id="GO:0016779">
    <property type="term" value="F:nucleotidyltransferase activity"/>
    <property type="evidence" value="ECO:0007669"/>
    <property type="project" value="TreeGrafter"/>
</dbReference>
<dbReference type="RefSeq" id="YP_009369892.1">
    <property type="nucleotide sequence ID" value="NC_034776.1"/>
</dbReference>
<dbReference type="PROSITE" id="PS50206">
    <property type="entry name" value="RHODANESE_3"/>
    <property type="match status" value="1"/>
</dbReference>
<dbReference type="GO" id="GO:0005524">
    <property type="term" value="F:ATP binding"/>
    <property type="evidence" value="ECO:0007669"/>
    <property type="project" value="UniProtKB-KW"/>
</dbReference>
<dbReference type="CDD" id="cd00757">
    <property type="entry name" value="ThiF_MoeB_HesA_family"/>
    <property type="match status" value="1"/>
</dbReference>
<gene>
    <name evidence="6" type="primary">moeB</name>
</gene>
<dbReference type="NCBIfam" id="NF004281">
    <property type="entry name" value="PRK05690.1"/>
    <property type="match status" value="1"/>
</dbReference>
<keyword evidence="6" id="KW-0150">Chloroplast</keyword>
<feature type="domain" description="Rhodanese" evidence="5">
    <location>
        <begin position="284"/>
        <end position="347"/>
    </location>
</feature>
<dbReference type="Pfam" id="PF00581">
    <property type="entry name" value="Rhodanese"/>
    <property type="match status" value="1"/>
</dbReference>
<dbReference type="GO" id="GO:0008641">
    <property type="term" value="F:ubiquitin-like modifier activating enzyme activity"/>
    <property type="evidence" value="ECO:0007669"/>
    <property type="project" value="InterPro"/>
</dbReference>
<accession>A0A1Y9TLU4</accession>
<dbReference type="GO" id="GO:0004792">
    <property type="term" value="F:thiosulfate-cyanide sulfurtransferase activity"/>
    <property type="evidence" value="ECO:0007669"/>
    <property type="project" value="TreeGrafter"/>
</dbReference>
<dbReference type="Gene3D" id="3.40.50.720">
    <property type="entry name" value="NAD(P)-binding Rossmann-like Domain"/>
    <property type="match status" value="1"/>
</dbReference>
<dbReference type="AlphaFoldDB" id="A0A1Y9TLU4"/>
<dbReference type="FunFam" id="3.40.50.720:FF:000033">
    <property type="entry name" value="Adenylyltransferase and sulfurtransferase MOCS3"/>
    <property type="match status" value="1"/>
</dbReference>
<evidence type="ECO:0000256" key="1">
    <source>
        <dbReference type="ARBA" id="ARBA00022679"/>
    </source>
</evidence>
<dbReference type="GO" id="GO:0008146">
    <property type="term" value="F:sulfotransferase activity"/>
    <property type="evidence" value="ECO:0007669"/>
    <property type="project" value="TreeGrafter"/>
</dbReference>
<dbReference type="InterPro" id="IPR000594">
    <property type="entry name" value="ThiF_NAD_FAD-bd"/>
</dbReference>
<dbReference type="SMART" id="SM00450">
    <property type="entry name" value="RHOD"/>
    <property type="match status" value="1"/>
</dbReference>
<dbReference type="InterPro" id="IPR035985">
    <property type="entry name" value="Ubiquitin-activating_enz"/>
</dbReference>
<dbReference type="GO" id="GO:0005829">
    <property type="term" value="C:cytosol"/>
    <property type="evidence" value="ECO:0007669"/>
    <property type="project" value="TreeGrafter"/>
</dbReference>
<dbReference type="SUPFAM" id="SSF69572">
    <property type="entry name" value="Activating enzymes of the ubiquitin-like proteins"/>
    <property type="match status" value="1"/>
</dbReference>
<proteinExistence type="predicted"/>